<protein>
    <recommendedName>
        <fullName evidence="2">beta-mannosidase</fullName>
        <ecNumber evidence="2">3.2.1.25</ecNumber>
    </recommendedName>
</protein>
<dbReference type="EC" id="3.2.1.25" evidence="2"/>
<organism evidence="10 11">
    <name type="scientific">Brucella lupini</name>
    <dbReference type="NCBI Taxonomy" id="255457"/>
    <lineage>
        <taxon>Bacteria</taxon>
        <taxon>Pseudomonadati</taxon>
        <taxon>Pseudomonadota</taxon>
        <taxon>Alphaproteobacteria</taxon>
        <taxon>Hyphomicrobiales</taxon>
        <taxon>Brucellaceae</taxon>
        <taxon>Brucella/Ochrobactrum group</taxon>
        <taxon>Brucella</taxon>
    </lineage>
</organism>
<evidence type="ECO:0000256" key="3">
    <source>
        <dbReference type="ARBA" id="ARBA00022801"/>
    </source>
</evidence>
<evidence type="ECO:0000256" key="2">
    <source>
        <dbReference type="ARBA" id="ARBA00012754"/>
    </source>
</evidence>
<dbReference type="InterPro" id="IPR050887">
    <property type="entry name" value="Beta-mannosidase_GH2"/>
</dbReference>
<reference evidence="10 11" key="1">
    <citation type="submission" date="2017-07" db="EMBL/GenBank/DDBJ databases">
        <title>Draft genome of Ochrobactrum lupini type strain LUP21.</title>
        <authorList>
            <person name="Krzyzanowska D.M."/>
            <person name="Jafra S."/>
        </authorList>
    </citation>
    <scope>NUCLEOTIDE SEQUENCE [LARGE SCALE GENOMIC DNA]</scope>
    <source>
        <strain evidence="10 11">LUP21</strain>
    </source>
</reference>
<evidence type="ECO:0000256" key="1">
    <source>
        <dbReference type="ARBA" id="ARBA00000829"/>
    </source>
</evidence>
<keyword evidence="4" id="KW-0325">Glycoprotein</keyword>
<dbReference type="PANTHER" id="PTHR43730">
    <property type="entry name" value="BETA-MANNOSIDASE"/>
    <property type="match status" value="1"/>
</dbReference>
<dbReference type="SUPFAM" id="SSF49303">
    <property type="entry name" value="beta-Galactosidase/glucuronidase domain"/>
    <property type="match status" value="2"/>
</dbReference>
<comment type="catalytic activity">
    <reaction evidence="1">
        <text>Hydrolysis of terminal, non-reducing beta-D-mannose residues in beta-D-mannosides.</text>
        <dbReference type="EC" id="3.2.1.25"/>
    </reaction>
</comment>
<dbReference type="Gene3D" id="2.60.40.10">
    <property type="entry name" value="Immunoglobulins"/>
    <property type="match status" value="2"/>
</dbReference>
<evidence type="ECO:0000259" key="7">
    <source>
        <dbReference type="Pfam" id="PF17753"/>
    </source>
</evidence>
<dbReference type="GO" id="GO:0006516">
    <property type="term" value="P:glycoprotein catabolic process"/>
    <property type="evidence" value="ECO:0007669"/>
    <property type="project" value="TreeGrafter"/>
</dbReference>
<dbReference type="Proteomes" id="UP000216363">
    <property type="component" value="Unassembled WGS sequence"/>
</dbReference>
<dbReference type="InterPro" id="IPR008979">
    <property type="entry name" value="Galactose-bd-like_sf"/>
</dbReference>
<dbReference type="Gene3D" id="3.20.20.80">
    <property type="entry name" value="Glycosidases"/>
    <property type="match status" value="1"/>
</dbReference>
<dbReference type="RefSeq" id="WP_029929203.1">
    <property type="nucleotide sequence ID" value="NZ_NNRN01000038.1"/>
</dbReference>
<dbReference type="Proteomes" id="UP000435957">
    <property type="component" value="Unassembled WGS sequence"/>
</dbReference>
<evidence type="ECO:0000256" key="6">
    <source>
        <dbReference type="SAM" id="MobiDB-lite"/>
    </source>
</evidence>
<accession>A0A256GXQ4</accession>
<dbReference type="InterPro" id="IPR054593">
    <property type="entry name" value="Beta-mannosidase-like_N2"/>
</dbReference>
<sequence length="816" mass="90553">MRLELNPTKRPLSTGWRLAVTGPDATQTPHDAKSSTAINGAPVPGTVAEALEKSGHFDRNNPVALDNRQAWYFLDIEETPGPATLHFGGLATICDIFFNGELLLQTDSMFLGHDLPVTLTGKDELALCFRALAPRLSQKGPRARWRTQLMNTQGLRLIRTTALGYMPGWCPEVHAVGPWRPISISRSDTETISDIAIQARMTETGDGELQVSFTYSGKAEAPTLHCAGQQIACERQTDNHWTARLTLPNIEPWWPHTHGNPTLHNVELSLDGVLRLLGRTGFRRIEVDRGPDRKGFALRINGEKIFCRGAVWSSADIVRLPGARDDYEPWLKLAQEAGMNMLRLSGITAYETPDFYALCDELGIMVWQDFMFANFDYPVKDEAFVAKVQAEASQLLTAVRHAPSLSILCGGSEIYQQGAMMGLPEATWKGPLTEEILPGIASKLCPNIPYVPNSPCDGALPFISNEGVSHYYGVSAYCRPLDDARRAEVRFATECLAFSNVPEARTLKTHLDVPPVHDPRWKARVPRDRGVSWDFEDVRDAYLEMLYGYDPARLRREDVEQYLHLSRAVTAEVMEATFAEWRRPGSTCFGALLWMFQDLLPGAGWGMIDATGEPKASWHGLKRAFRPQQVALTDEGVNGLAIHVLNEQAESADLSLELTCLRAGSQPVVSGRRDLSIASRSAITIAATDLFGAFFDVTYAYRFGPPAHDVTVARLKRNDITIAEAFHFPLGRTKAFHDATIEVAPIEENGNWFLDLKTPVLAQSVSIDAGDWRAVENWFHLAPNETKRIALAPRKATLEKPSGEIRIAGSSRIVWF</sequence>
<dbReference type="SUPFAM" id="SSF49785">
    <property type="entry name" value="Galactose-binding domain-like"/>
    <property type="match status" value="1"/>
</dbReference>
<dbReference type="InterPro" id="IPR036156">
    <property type="entry name" value="Beta-gal/glucu_dom_sf"/>
</dbReference>
<reference evidence="9 12" key="2">
    <citation type="submission" date="2019-09" db="EMBL/GenBank/DDBJ databases">
        <title>Taxonomic organization of the family Brucellaceae based on a phylogenomic approach.</title>
        <authorList>
            <person name="Leclercq S."/>
            <person name="Cloeckaert A."/>
            <person name="Zygmunt M.S."/>
        </authorList>
    </citation>
    <scope>NUCLEOTIDE SEQUENCE [LARGE SCALE GENOMIC DNA]</scope>
    <source>
        <strain evidence="9 12">LUP23</strain>
    </source>
</reference>
<keyword evidence="12" id="KW-1185">Reference proteome</keyword>
<evidence type="ECO:0000313" key="12">
    <source>
        <dbReference type="Proteomes" id="UP000435957"/>
    </source>
</evidence>
<dbReference type="AlphaFoldDB" id="A0A256GXQ4"/>
<evidence type="ECO:0000313" key="10">
    <source>
        <dbReference type="EMBL" id="OYR31536.1"/>
    </source>
</evidence>
<evidence type="ECO:0000256" key="4">
    <source>
        <dbReference type="ARBA" id="ARBA00023180"/>
    </source>
</evidence>
<evidence type="ECO:0000313" key="9">
    <source>
        <dbReference type="EMBL" id="KAB2703870.1"/>
    </source>
</evidence>
<evidence type="ECO:0000313" key="11">
    <source>
        <dbReference type="Proteomes" id="UP000216363"/>
    </source>
</evidence>
<dbReference type="SUPFAM" id="SSF51445">
    <property type="entry name" value="(Trans)glycosidases"/>
    <property type="match status" value="1"/>
</dbReference>
<name>A0A256GXQ4_9HYPH</name>
<comment type="caution">
    <text evidence="10">The sequence shown here is derived from an EMBL/GenBank/DDBJ whole genome shotgun (WGS) entry which is preliminary data.</text>
</comment>
<dbReference type="Pfam" id="PF17753">
    <property type="entry name" value="Ig_mannosidase"/>
    <property type="match status" value="1"/>
</dbReference>
<keyword evidence="3 10" id="KW-0378">Hydrolase</keyword>
<dbReference type="InterPro" id="IPR041625">
    <property type="entry name" value="Beta-mannosidase_Ig"/>
</dbReference>
<dbReference type="InterPro" id="IPR017853">
    <property type="entry name" value="GH"/>
</dbReference>
<evidence type="ECO:0000256" key="5">
    <source>
        <dbReference type="ARBA" id="ARBA00023295"/>
    </source>
</evidence>
<proteinExistence type="predicted"/>
<dbReference type="GO" id="GO:0004567">
    <property type="term" value="F:beta-mannosidase activity"/>
    <property type="evidence" value="ECO:0007669"/>
    <property type="project" value="UniProtKB-EC"/>
</dbReference>
<dbReference type="Pfam" id="PF22666">
    <property type="entry name" value="Glyco_hydro_2_N2"/>
    <property type="match status" value="1"/>
</dbReference>
<dbReference type="EMBL" id="WBWF01000006">
    <property type="protein sequence ID" value="KAB2703870.1"/>
    <property type="molecule type" value="Genomic_DNA"/>
</dbReference>
<gene>
    <name evidence="10" type="ORF">CES86_1031</name>
    <name evidence="9" type="ORF">F9L03_10970</name>
</gene>
<feature type="domain" description="Beta-mannosidase Ig-fold" evidence="7">
    <location>
        <begin position="737"/>
        <end position="807"/>
    </location>
</feature>
<dbReference type="InterPro" id="IPR013783">
    <property type="entry name" value="Ig-like_fold"/>
</dbReference>
<feature type="compositionally biased region" description="Polar residues" evidence="6">
    <location>
        <begin position="24"/>
        <end position="38"/>
    </location>
</feature>
<dbReference type="PANTHER" id="PTHR43730:SF1">
    <property type="entry name" value="BETA-MANNOSIDASE"/>
    <property type="match status" value="1"/>
</dbReference>
<keyword evidence="5" id="KW-0326">Glycosidase</keyword>
<evidence type="ECO:0000259" key="8">
    <source>
        <dbReference type="Pfam" id="PF22666"/>
    </source>
</evidence>
<dbReference type="Gene3D" id="2.60.120.260">
    <property type="entry name" value="Galactose-binding domain-like"/>
    <property type="match status" value="1"/>
</dbReference>
<feature type="domain" description="Beta-mannosidase-like galactose-binding" evidence="8">
    <location>
        <begin position="36"/>
        <end position="180"/>
    </location>
</feature>
<feature type="region of interest" description="Disordered" evidence="6">
    <location>
        <begin position="19"/>
        <end position="40"/>
    </location>
</feature>
<dbReference type="EMBL" id="NNRN01000038">
    <property type="protein sequence ID" value="OYR31536.1"/>
    <property type="molecule type" value="Genomic_DNA"/>
</dbReference>